<evidence type="ECO:0000313" key="2">
    <source>
        <dbReference type="Proteomes" id="UP001189429"/>
    </source>
</evidence>
<feature type="non-terminal residue" evidence="1">
    <location>
        <position position="1"/>
    </location>
</feature>
<evidence type="ECO:0000313" key="1">
    <source>
        <dbReference type="EMBL" id="CAK0878762.1"/>
    </source>
</evidence>
<protein>
    <submittedName>
        <fullName evidence="1">Uncharacterized protein</fullName>
    </submittedName>
</protein>
<dbReference type="Proteomes" id="UP001189429">
    <property type="component" value="Unassembled WGS sequence"/>
</dbReference>
<proteinExistence type="predicted"/>
<sequence length="124" mass="13555">AENMHLGRTLLEKKRNTKEAPNRDLLMEFCTVQQYSINNTFRNVHDGKQITYMESGTKPNDAILPDRFALLDLFLVSGVSFNRVDVGAADVVEGAWQNISAVIGAASEAPRGPPRGAAPDLGTR</sequence>
<reference evidence="1" key="1">
    <citation type="submission" date="2023-10" db="EMBL/GenBank/DDBJ databases">
        <authorList>
            <person name="Chen Y."/>
            <person name="Shah S."/>
            <person name="Dougan E. K."/>
            <person name="Thang M."/>
            <person name="Chan C."/>
        </authorList>
    </citation>
    <scope>NUCLEOTIDE SEQUENCE [LARGE SCALE GENOMIC DNA]</scope>
</reference>
<comment type="caution">
    <text evidence="1">The sequence shown here is derived from an EMBL/GenBank/DDBJ whole genome shotgun (WGS) entry which is preliminary data.</text>
</comment>
<accession>A0ABN9W1J7</accession>
<feature type="non-terminal residue" evidence="1">
    <location>
        <position position="124"/>
    </location>
</feature>
<dbReference type="EMBL" id="CAUYUJ010017881">
    <property type="protein sequence ID" value="CAK0878762.1"/>
    <property type="molecule type" value="Genomic_DNA"/>
</dbReference>
<gene>
    <name evidence="1" type="ORF">PCOR1329_LOCUS62402</name>
</gene>
<organism evidence="1 2">
    <name type="scientific">Prorocentrum cordatum</name>
    <dbReference type="NCBI Taxonomy" id="2364126"/>
    <lineage>
        <taxon>Eukaryota</taxon>
        <taxon>Sar</taxon>
        <taxon>Alveolata</taxon>
        <taxon>Dinophyceae</taxon>
        <taxon>Prorocentrales</taxon>
        <taxon>Prorocentraceae</taxon>
        <taxon>Prorocentrum</taxon>
    </lineage>
</organism>
<keyword evidence="2" id="KW-1185">Reference proteome</keyword>
<name>A0ABN9W1J7_9DINO</name>